<sequence>MSPLPTPPRVLLVSAPCLGHINPLVALGPRLASKGLLVTFTTAPHAGLKFRHHQHDDGVLRFEHLRGGEVWAPDDPRYGLHDDLARHLDDVAPAALAGLIRRQADAGRPVTFVVANLFAPWALRAAAVVGVPADMLWTQSCTVLSLYYHYFLSLAALPSKEAGPGAAVVGVPGLPALVAGDLPALIDQVPEEHVWRQILSSEIRGIRETVSCVLDNTFDELEHAAIEALRMHLPILPVGPLFDTENDGNDDDEGTAWLDAQPPRSVVFVAFGSVVMPSRDEMAEVAAC</sequence>
<dbReference type="SUPFAM" id="SSF53756">
    <property type="entry name" value="UDP-Glycosyltransferase/glycogen phosphorylase"/>
    <property type="match status" value="1"/>
</dbReference>
<evidence type="ECO:0000256" key="1">
    <source>
        <dbReference type="ARBA" id="ARBA00009995"/>
    </source>
</evidence>
<proteinExistence type="inferred from homology"/>
<dbReference type="Proteomes" id="UP000095767">
    <property type="component" value="Unassembled WGS sequence"/>
</dbReference>
<dbReference type="PANTHER" id="PTHR11926">
    <property type="entry name" value="GLUCOSYL/GLUCURONOSYL TRANSFERASES"/>
    <property type="match status" value="1"/>
</dbReference>
<dbReference type="AlphaFoldDB" id="A0A1E5WIW1"/>
<dbReference type="Gene3D" id="3.40.50.2000">
    <property type="entry name" value="Glycogen Phosphorylase B"/>
    <property type="match status" value="2"/>
</dbReference>
<dbReference type="OrthoDB" id="5835829at2759"/>
<dbReference type="PANTHER" id="PTHR11926:SF1320">
    <property type="entry name" value="GLYCOSYLTRANSFERASE"/>
    <property type="match status" value="1"/>
</dbReference>
<accession>A0A1E5WIW1</accession>
<dbReference type="GO" id="GO:0080043">
    <property type="term" value="F:quercetin 3-O-glucosyltransferase activity"/>
    <property type="evidence" value="ECO:0007669"/>
    <property type="project" value="TreeGrafter"/>
</dbReference>
<evidence type="ECO:0000313" key="2">
    <source>
        <dbReference type="EMBL" id="OEL37326.1"/>
    </source>
</evidence>
<comment type="caution">
    <text evidence="2">The sequence shown here is derived from an EMBL/GenBank/DDBJ whole genome shotgun (WGS) entry which is preliminary data.</text>
</comment>
<dbReference type="GO" id="GO:0080044">
    <property type="term" value="F:quercetin 7-O-glucosyltransferase activity"/>
    <property type="evidence" value="ECO:0007669"/>
    <property type="project" value="TreeGrafter"/>
</dbReference>
<keyword evidence="2" id="KW-0808">Transferase</keyword>
<name>A0A1E5WIW1_9POAL</name>
<keyword evidence="3" id="KW-1185">Reference proteome</keyword>
<reference evidence="2 3" key="1">
    <citation type="submission" date="2016-09" db="EMBL/GenBank/DDBJ databases">
        <title>The draft genome of Dichanthelium oligosanthes: A C3 panicoid grass species.</title>
        <authorList>
            <person name="Studer A.J."/>
            <person name="Schnable J.C."/>
            <person name="Brutnell T.P."/>
        </authorList>
    </citation>
    <scope>NUCLEOTIDE SEQUENCE [LARGE SCALE GENOMIC DNA]</scope>
    <source>
        <strain evidence="3">cv. Kellogg 1175</strain>
        <tissue evidence="2">Leaf</tissue>
    </source>
</reference>
<organism evidence="2 3">
    <name type="scientific">Dichanthelium oligosanthes</name>
    <dbReference type="NCBI Taxonomy" id="888268"/>
    <lineage>
        <taxon>Eukaryota</taxon>
        <taxon>Viridiplantae</taxon>
        <taxon>Streptophyta</taxon>
        <taxon>Embryophyta</taxon>
        <taxon>Tracheophyta</taxon>
        <taxon>Spermatophyta</taxon>
        <taxon>Magnoliopsida</taxon>
        <taxon>Liliopsida</taxon>
        <taxon>Poales</taxon>
        <taxon>Poaceae</taxon>
        <taxon>PACMAD clade</taxon>
        <taxon>Panicoideae</taxon>
        <taxon>Panicodae</taxon>
        <taxon>Paniceae</taxon>
        <taxon>Dichantheliinae</taxon>
        <taxon>Dichanthelium</taxon>
    </lineage>
</organism>
<protein>
    <submittedName>
        <fullName evidence="2">Cinnamate beta-D-glucosyltransferase</fullName>
    </submittedName>
</protein>
<dbReference type="EMBL" id="LWDX02005928">
    <property type="protein sequence ID" value="OEL37326.1"/>
    <property type="molecule type" value="Genomic_DNA"/>
</dbReference>
<gene>
    <name evidence="2" type="ORF">BAE44_0001655</name>
</gene>
<comment type="similarity">
    <text evidence="1">Belongs to the UDP-glycosyltransferase family.</text>
</comment>
<dbReference type="STRING" id="888268.A0A1E5WIW1"/>
<evidence type="ECO:0000313" key="3">
    <source>
        <dbReference type="Proteomes" id="UP000095767"/>
    </source>
</evidence>